<gene>
    <name evidence="4" type="ORF">RADP37_05358</name>
</gene>
<dbReference type="RefSeq" id="WP_027282937.1">
    <property type="nucleotide sequence ID" value="NZ_CP025189.1"/>
</dbReference>
<evidence type="ECO:0000313" key="4">
    <source>
        <dbReference type="EMBL" id="AWV24699.1"/>
    </source>
</evidence>
<reference evidence="4" key="1">
    <citation type="submission" date="2017-12" db="EMBL/GenBank/DDBJ databases">
        <authorList>
            <person name="Martens C."/>
            <person name="Dahlstrom E."/>
            <person name="Barbian K."/>
            <person name="Sykora L."/>
            <person name="Ricklefs S."/>
            <person name="Bruno D."/>
            <person name="Anzick I."/>
            <person name="Myles I."/>
            <person name="Datta S.K."/>
        </authorList>
    </citation>
    <scope>NUCLEOTIDE SEQUENCE</scope>
    <source>
        <strain evidence="4">AD2</strain>
    </source>
</reference>
<feature type="region of interest" description="Disordered" evidence="2">
    <location>
        <begin position="49"/>
        <end position="75"/>
    </location>
</feature>
<dbReference type="SUPFAM" id="SSF56563">
    <property type="entry name" value="Major capsid protein gp5"/>
    <property type="match status" value="1"/>
</dbReference>
<evidence type="ECO:0000259" key="3">
    <source>
        <dbReference type="Pfam" id="PF05065"/>
    </source>
</evidence>
<dbReference type="EMBL" id="CP025189">
    <property type="protein sequence ID" value="AWV24699.1"/>
    <property type="molecule type" value="Genomic_DNA"/>
</dbReference>
<sequence>MNRHQRRARLKAIRTEMGEIQQRTGDAAFSAEDQARWNTLSTEATELNAREDREAELDELDRRAAGTPLNGEDDAARRPEVRAFGGISTRLPQGFDGATMRAQDGTLVPVLEHRHRFADFLPAGEQRGAEIGLGGFLRAMAMGPRNDAERRALAEATIGTGGALVPAPLAAEVIDLLRARSVAFRAGARTIPMTSQTLDFARVVADPVGGWRAENAPIAEGQPAFDRVRLVAKSWALLVKVSRELLEDGQNTDAQLRGVIARAGAAALDQAILFGTGTNNQPLGIRNQPGVIKLDGMDFASPAGWASVLDAVSTLEMADAGDITAMVAHPRTARSIYGMADTTGQPLQMPRRIVDVPLLTSTAVPITEGTSADTSPMILGDWREVFVGMRTELQISVLQERFADNGQVAFVAWLRADVALARANTMAVLEGFGE</sequence>
<dbReference type="InterPro" id="IPR054612">
    <property type="entry name" value="Phage_capsid-like_C"/>
</dbReference>
<evidence type="ECO:0000256" key="1">
    <source>
        <dbReference type="ARBA" id="ARBA00004328"/>
    </source>
</evidence>
<organism evidence="4">
    <name type="scientific">Roseomonas mucosa</name>
    <dbReference type="NCBI Taxonomy" id="207340"/>
    <lineage>
        <taxon>Bacteria</taxon>
        <taxon>Pseudomonadati</taxon>
        <taxon>Pseudomonadota</taxon>
        <taxon>Alphaproteobacteria</taxon>
        <taxon>Acetobacterales</taxon>
        <taxon>Roseomonadaceae</taxon>
        <taxon>Roseomonas</taxon>
    </lineage>
</organism>
<protein>
    <recommendedName>
        <fullName evidence="3">Phage capsid-like C-terminal domain-containing protein</fullName>
    </recommendedName>
</protein>
<name>A0A4Y1N435_9PROT</name>
<comment type="subcellular location">
    <subcellularLocation>
        <location evidence="1">Virion</location>
    </subcellularLocation>
</comment>
<feature type="domain" description="Phage capsid-like C-terminal" evidence="3">
    <location>
        <begin position="161"/>
        <end position="430"/>
    </location>
</feature>
<dbReference type="AlphaFoldDB" id="A0A4Y1N435"/>
<dbReference type="Gene3D" id="3.30.2400.10">
    <property type="entry name" value="Major capsid protein gp5"/>
    <property type="match status" value="1"/>
</dbReference>
<proteinExistence type="predicted"/>
<accession>A0A4Y1N435</accession>
<dbReference type="NCBIfam" id="TIGR01554">
    <property type="entry name" value="major_cap_HK97"/>
    <property type="match status" value="1"/>
</dbReference>
<dbReference type="InterPro" id="IPR024455">
    <property type="entry name" value="Phage_capsid"/>
</dbReference>
<evidence type="ECO:0000256" key="2">
    <source>
        <dbReference type="SAM" id="MobiDB-lite"/>
    </source>
</evidence>
<dbReference type="Pfam" id="PF05065">
    <property type="entry name" value="Phage_capsid"/>
    <property type="match status" value="1"/>
</dbReference>